<accession>A0A9W9W058</accession>
<dbReference type="Gene3D" id="3.30.200.20">
    <property type="entry name" value="Phosphorylase Kinase, domain 1"/>
    <property type="match status" value="1"/>
</dbReference>
<reference evidence="7" key="1">
    <citation type="submission" date="2022-12" db="EMBL/GenBank/DDBJ databases">
        <authorList>
            <person name="Petersen C."/>
        </authorList>
    </citation>
    <scope>NUCLEOTIDE SEQUENCE</scope>
    <source>
        <strain evidence="7">IBT 29677</strain>
    </source>
</reference>
<reference evidence="7" key="2">
    <citation type="journal article" date="2023" name="IMA Fungus">
        <title>Comparative genomic study of the Penicillium genus elucidates a diverse pangenome and 15 lateral gene transfer events.</title>
        <authorList>
            <person name="Petersen C."/>
            <person name="Sorensen T."/>
            <person name="Nielsen M.R."/>
            <person name="Sondergaard T.E."/>
            <person name="Sorensen J.L."/>
            <person name="Fitzpatrick D.A."/>
            <person name="Frisvad J.C."/>
            <person name="Nielsen K.L."/>
        </authorList>
    </citation>
    <scope>NUCLEOTIDE SEQUENCE</scope>
    <source>
        <strain evidence="7">IBT 29677</strain>
    </source>
</reference>
<evidence type="ECO:0000313" key="7">
    <source>
        <dbReference type="EMBL" id="KAJ5392521.1"/>
    </source>
</evidence>
<keyword evidence="8" id="KW-1185">Reference proteome</keyword>
<gene>
    <name evidence="7" type="ORF">N7509_008011</name>
</gene>
<dbReference type="RefSeq" id="XP_056488199.1">
    <property type="nucleotide sequence ID" value="XM_056632648.1"/>
</dbReference>
<evidence type="ECO:0000256" key="5">
    <source>
        <dbReference type="ARBA" id="ARBA00023128"/>
    </source>
</evidence>
<organism evidence="7 8">
    <name type="scientific">Penicillium cosmopolitanum</name>
    <dbReference type="NCBI Taxonomy" id="1131564"/>
    <lineage>
        <taxon>Eukaryota</taxon>
        <taxon>Fungi</taxon>
        <taxon>Dikarya</taxon>
        <taxon>Ascomycota</taxon>
        <taxon>Pezizomycotina</taxon>
        <taxon>Eurotiomycetes</taxon>
        <taxon>Eurotiomycetidae</taxon>
        <taxon>Eurotiales</taxon>
        <taxon>Aspergillaceae</taxon>
        <taxon>Penicillium</taxon>
    </lineage>
</organism>
<dbReference type="OrthoDB" id="10003767at2759"/>
<evidence type="ECO:0000256" key="6">
    <source>
        <dbReference type="ARBA" id="ARBA00031849"/>
    </source>
</evidence>
<dbReference type="InterPro" id="IPR051035">
    <property type="entry name" value="Mito_inheritance_9"/>
</dbReference>
<keyword evidence="4" id="KW-0809">Transit peptide</keyword>
<comment type="subcellular location">
    <subcellularLocation>
        <location evidence="1">Mitochondrion</location>
    </subcellularLocation>
</comment>
<evidence type="ECO:0000256" key="2">
    <source>
        <dbReference type="ARBA" id="ARBA00005543"/>
    </source>
</evidence>
<dbReference type="SUPFAM" id="SSF56112">
    <property type="entry name" value="Protein kinase-like (PK-like)"/>
    <property type="match status" value="1"/>
</dbReference>
<keyword evidence="5" id="KW-0496">Mitochondrion</keyword>
<comment type="similarity">
    <text evidence="2">Belongs to the AIM9 family.</text>
</comment>
<proteinExistence type="inferred from homology"/>
<dbReference type="Proteomes" id="UP001147747">
    <property type="component" value="Unassembled WGS sequence"/>
</dbReference>
<dbReference type="EMBL" id="JAPZBU010000008">
    <property type="protein sequence ID" value="KAJ5392521.1"/>
    <property type="molecule type" value="Genomic_DNA"/>
</dbReference>
<protein>
    <recommendedName>
        <fullName evidence="3">Altered inheritance of mitochondria protein 9, mitochondrial</fullName>
    </recommendedName>
    <alternativeName>
        <fullName evidence="6">Found in mitochondrial proteome protein 29</fullName>
    </alternativeName>
</protein>
<dbReference type="GeneID" id="81371628"/>
<dbReference type="AlphaFoldDB" id="A0A9W9W058"/>
<evidence type="ECO:0000256" key="1">
    <source>
        <dbReference type="ARBA" id="ARBA00004173"/>
    </source>
</evidence>
<evidence type="ECO:0000256" key="3">
    <source>
        <dbReference type="ARBA" id="ARBA00016197"/>
    </source>
</evidence>
<name>A0A9W9W058_9EURO</name>
<sequence length="154" mass="17432">MDIKITSKELFRYTEGRWLVGDDLNQELRYVKFDVHELCRRAAEDVGDGTKVIRVDKIPSLNSRVFLLTMDDEKEIIAKVKCPITGPVMMTTISEATTLAFLDGMTSIRVPEVYCLECDEEKLGAEYILMEKMKGGPLDAKMGLYEQPGSNEDD</sequence>
<evidence type="ECO:0000313" key="8">
    <source>
        <dbReference type="Proteomes" id="UP001147747"/>
    </source>
</evidence>
<dbReference type="PANTHER" id="PTHR36091:SF1">
    <property type="entry name" value="ALTERED INHERITANCE OF MITOCHONDRIA PROTEIN 9, MITOCHONDRIAL"/>
    <property type="match status" value="1"/>
</dbReference>
<comment type="caution">
    <text evidence="7">The sequence shown here is derived from an EMBL/GenBank/DDBJ whole genome shotgun (WGS) entry which is preliminary data.</text>
</comment>
<dbReference type="InterPro" id="IPR011009">
    <property type="entry name" value="Kinase-like_dom_sf"/>
</dbReference>
<evidence type="ECO:0000256" key="4">
    <source>
        <dbReference type="ARBA" id="ARBA00022946"/>
    </source>
</evidence>
<dbReference type="GO" id="GO:0005739">
    <property type="term" value="C:mitochondrion"/>
    <property type="evidence" value="ECO:0007669"/>
    <property type="project" value="UniProtKB-SubCell"/>
</dbReference>
<dbReference type="PANTHER" id="PTHR36091">
    <property type="entry name" value="ALTERED INHERITANCE OF MITOCHONDRIA PROTEIN 9, MITOCHONDRIAL"/>
    <property type="match status" value="1"/>
</dbReference>